<proteinExistence type="predicted"/>
<accession>A0AAE9HWL0</accession>
<gene>
    <name evidence="1" type="ORF">M5D45_10545</name>
</gene>
<protein>
    <submittedName>
        <fullName evidence="1">Uncharacterized protein</fullName>
    </submittedName>
</protein>
<dbReference type="EMBL" id="CP097330">
    <property type="protein sequence ID" value="URF02994.1"/>
    <property type="molecule type" value="Genomic_DNA"/>
</dbReference>
<reference evidence="1" key="1">
    <citation type="journal article" date="2022" name="Microbiol. Resour. Announc.">
        <title>Genome Sequence of Cupriavidus campinensis Strain G5, a Member of a Bacterial Consortium Capable of Polyethylene Degradation.</title>
        <authorList>
            <person name="Schneider B."/>
            <person name="Pfeiffer F."/>
            <person name="Dyall-Smith M."/>
            <person name="Kunte H.J."/>
        </authorList>
    </citation>
    <scope>NUCLEOTIDE SEQUENCE</scope>
    <source>
        <strain evidence="1">G5</strain>
    </source>
</reference>
<evidence type="ECO:0000313" key="2">
    <source>
        <dbReference type="Proteomes" id="UP001056132"/>
    </source>
</evidence>
<name>A0AAE9HWL0_9BURK</name>
<sequence>MEAQQALRAQRAWIDELLHRITTAESRGARLHLCAEAKREIDALEAMLKQVVPGTQQ</sequence>
<organism evidence="1 2">
    <name type="scientific">Cupriavidus campinensis</name>
    <dbReference type="NCBI Taxonomy" id="151783"/>
    <lineage>
        <taxon>Bacteria</taxon>
        <taxon>Pseudomonadati</taxon>
        <taxon>Pseudomonadota</taxon>
        <taxon>Betaproteobacteria</taxon>
        <taxon>Burkholderiales</taxon>
        <taxon>Burkholderiaceae</taxon>
        <taxon>Cupriavidus</taxon>
    </lineage>
</organism>
<reference evidence="1" key="2">
    <citation type="submission" date="2022-05" db="EMBL/GenBank/DDBJ databases">
        <authorList>
            <person name="Kunte H.-J."/>
        </authorList>
    </citation>
    <scope>NUCLEOTIDE SEQUENCE</scope>
    <source>
        <strain evidence="1">G5</strain>
    </source>
</reference>
<dbReference type="AlphaFoldDB" id="A0AAE9HWL0"/>
<dbReference type="KEGG" id="ccam:M5D45_10545"/>
<evidence type="ECO:0000313" key="1">
    <source>
        <dbReference type="EMBL" id="URF02994.1"/>
    </source>
</evidence>
<dbReference type="RefSeq" id="WP_250024633.1">
    <property type="nucleotide sequence ID" value="NZ_CP097330.1"/>
</dbReference>
<dbReference type="Proteomes" id="UP001056132">
    <property type="component" value="Chromosome 1"/>
</dbReference>